<evidence type="ECO:0000256" key="2">
    <source>
        <dbReference type="ARBA" id="ARBA00023008"/>
    </source>
</evidence>
<evidence type="ECO:0000259" key="4">
    <source>
        <dbReference type="PROSITE" id="PS51352"/>
    </source>
</evidence>
<name>A0ABW5ZR81_9FLAO</name>
<dbReference type="PROSITE" id="PS51352">
    <property type="entry name" value="THIOREDOXIN_2"/>
    <property type="match status" value="1"/>
</dbReference>
<dbReference type="InterPro" id="IPR003782">
    <property type="entry name" value="SCO1/SenC"/>
</dbReference>
<organism evidence="5 6">
    <name type="scientific">Psychroserpens luteus</name>
    <dbReference type="NCBI Taxonomy" id="1434066"/>
    <lineage>
        <taxon>Bacteria</taxon>
        <taxon>Pseudomonadati</taxon>
        <taxon>Bacteroidota</taxon>
        <taxon>Flavobacteriia</taxon>
        <taxon>Flavobacteriales</taxon>
        <taxon>Flavobacteriaceae</taxon>
        <taxon>Psychroserpens</taxon>
    </lineage>
</organism>
<keyword evidence="3" id="KW-0812">Transmembrane</keyword>
<evidence type="ECO:0000256" key="3">
    <source>
        <dbReference type="SAM" id="Phobius"/>
    </source>
</evidence>
<dbReference type="Proteomes" id="UP001597548">
    <property type="component" value="Unassembled WGS sequence"/>
</dbReference>
<keyword evidence="3" id="KW-1133">Transmembrane helix</keyword>
<reference evidence="6" key="1">
    <citation type="journal article" date="2019" name="Int. J. Syst. Evol. Microbiol.">
        <title>The Global Catalogue of Microorganisms (GCM) 10K type strain sequencing project: providing services to taxonomists for standard genome sequencing and annotation.</title>
        <authorList>
            <consortium name="The Broad Institute Genomics Platform"/>
            <consortium name="The Broad Institute Genome Sequencing Center for Infectious Disease"/>
            <person name="Wu L."/>
            <person name="Ma J."/>
        </authorList>
    </citation>
    <scope>NUCLEOTIDE SEQUENCE [LARGE SCALE GENOMIC DNA]</scope>
    <source>
        <strain evidence="6">KCTC 32514</strain>
    </source>
</reference>
<dbReference type="PANTHER" id="PTHR12151:SF25">
    <property type="entry name" value="LINALOOL DEHYDRATASE_ISOMERASE DOMAIN-CONTAINING PROTEIN"/>
    <property type="match status" value="1"/>
</dbReference>
<keyword evidence="6" id="KW-1185">Reference proteome</keyword>
<dbReference type="RefSeq" id="WP_194508450.1">
    <property type="nucleotide sequence ID" value="NZ_JADILU010000005.1"/>
</dbReference>
<comment type="caution">
    <text evidence="5">The sequence shown here is derived from an EMBL/GenBank/DDBJ whole genome shotgun (WGS) entry which is preliminary data.</text>
</comment>
<evidence type="ECO:0000256" key="1">
    <source>
        <dbReference type="ARBA" id="ARBA00010996"/>
    </source>
</evidence>
<feature type="domain" description="Thioredoxin" evidence="4">
    <location>
        <begin position="64"/>
        <end position="233"/>
    </location>
</feature>
<dbReference type="Gene3D" id="3.40.30.10">
    <property type="entry name" value="Glutaredoxin"/>
    <property type="match status" value="1"/>
</dbReference>
<comment type="similarity">
    <text evidence="1">Belongs to the SCO1/2 family.</text>
</comment>
<dbReference type="Pfam" id="PF02630">
    <property type="entry name" value="SCO1-SenC"/>
    <property type="match status" value="1"/>
</dbReference>
<dbReference type="InterPro" id="IPR013766">
    <property type="entry name" value="Thioredoxin_domain"/>
</dbReference>
<feature type="transmembrane region" description="Helical" evidence="3">
    <location>
        <begin position="7"/>
        <end position="29"/>
    </location>
</feature>
<evidence type="ECO:0000313" key="5">
    <source>
        <dbReference type="EMBL" id="MFD2914950.1"/>
    </source>
</evidence>
<gene>
    <name evidence="5" type="ORF">ACFS29_04815</name>
</gene>
<dbReference type="InterPro" id="IPR036249">
    <property type="entry name" value="Thioredoxin-like_sf"/>
</dbReference>
<proteinExistence type="inferred from homology"/>
<dbReference type="EMBL" id="JBHUOS010000002">
    <property type="protein sequence ID" value="MFD2914950.1"/>
    <property type="molecule type" value="Genomic_DNA"/>
</dbReference>
<dbReference type="SUPFAM" id="SSF52833">
    <property type="entry name" value="Thioredoxin-like"/>
    <property type="match status" value="1"/>
</dbReference>
<sequence>MSTKKTNYSYIGIALILLVFGIIFVPKIIDRIKAGDIIRAESRSKNVSTNAEGFVSDLMYLEINGEAKKVPPFSFVDHLGNTITNKDYEGKVYIVEFFFTTCPTICPRMNRNLVQIQNTFSDFEDFGVASFTINPETDTQEVLKEYAVKYGITNPNWHLMTGSQEAIYELSNIGFNIYAAANPEVDGGFEHSGNFALIDKNGFMRSRKDDFGNPKIFYKGIVSEEEKVDEDGETEEISMLKVDISKLLKED</sequence>
<dbReference type="PANTHER" id="PTHR12151">
    <property type="entry name" value="ELECTRON TRANSPORT PROTIN SCO1/SENC FAMILY MEMBER"/>
    <property type="match status" value="1"/>
</dbReference>
<keyword evidence="3" id="KW-0472">Membrane</keyword>
<dbReference type="CDD" id="cd02968">
    <property type="entry name" value="SCO"/>
    <property type="match status" value="1"/>
</dbReference>
<evidence type="ECO:0000313" key="6">
    <source>
        <dbReference type="Proteomes" id="UP001597548"/>
    </source>
</evidence>
<keyword evidence="2" id="KW-0186">Copper</keyword>
<protein>
    <submittedName>
        <fullName evidence="5">SCO family protein</fullName>
    </submittedName>
</protein>
<accession>A0ABW5ZR81</accession>